<dbReference type="AlphaFoldDB" id="X1Q5W5"/>
<sequence>MDGTSVTGIWTKEQKDGAKYSQTLPHLPAGKYKALVISPLVAERIEPDMALIFGNSAQMCLLMNALQWENYERLQFFFSGEGSCADTFAECYHSGKPQLTVPCLGERLQGCVQEDELEIAIPASMVKKVADGLDQMRAGRVISYPIPFYGLPLCIEIKNKLEGRL</sequence>
<organism evidence="1">
    <name type="scientific">marine sediment metagenome</name>
    <dbReference type="NCBI Taxonomy" id="412755"/>
    <lineage>
        <taxon>unclassified sequences</taxon>
        <taxon>metagenomes</taxon>
        <taxon>ecological metagenomes</taxon>
    </lineage>
</organism>
<dbReference type="Pfam" id="PF02596">
    <property type="entry name" value="DUF169"/>
    <property type="match status" value="1"/>
</dbReference>
<comment type="caution">
    <text evidence="1">The sequence shown here is derived from an EMBL/GenBank/DDBJ whole genome shotgun (WGS) entry which is preliminary data.</text>
</comment>
<reference evidence="1" key="1">
    <citation type="journal article" date="2014" name="Front. Microbiol.">
        <title>High frequency of phylogenetically diverse reductive dehalogenase-homologous genes in deep subseafloor sedimentary metagenomes.</title>
        <authorList>
            <person name="Kawai M."/>
            <person name="Futagami T."/>
            <person name="Toyoda A."/>
            <person name="Takaki Y."/>
            <person name="Nishi S."/>
            <person name="Hori S."/>
            <person name="Arai W."/>
            <person name="Tsubouchi T."/>
            <person name="Morono Y."/>
            <person name="Uchiyama I."/>
            <person name="Ito T."/>
            <person name="Fujiyama A."/>
            <person name="Inagaki F."/>
            <person name="Takami H."/>
        </authorList>
    </citation>
    <scope>NUCLEOTIDE SEQUENCE</scope>
    <source>
        <strain evidence="1">Expedition CK06-06</strain>
    </source>
</reference>
<dbReference type="EMBL" id="BARV01023602">
    <property type="protein sequence ID" value="GAI38649.1"/>
    <property type="molecule type" value="Genomic_DNA"/>
</dbReference>
<protein>
    <submittedName>
        <fullName evidence="1">Uncharacterized protein</fullName>
    </submittedName>
</protein>
<proteinExistence type="predicted"/>
<dbReference type="PANTHER" id="PTHR37954">
    <property type="entry name" value="BLL4979 PROTEIN"/>
    <property type="match status" value="1"/>
</dbReference>
<accession>X1Q5W5</accession>
<dbReference type="InterPro" id="IPR003748">
    <property type="entry name" value="DUF169"/>
</dbReference>
<name>X1Q5W5_9ZZZZ</name>
<dbReference type="PANTHER" id="PTHR37954:SF3">
    <property type="entry name" value="DUF169 DOMAIN-CONTAINING PROTEIN"/>
    <property type="match status" value="1"/>
</dbReference>
<evidence type="ECO:0000313" key="1">
    <source>
        <dbReference type="EMBL" id="GAI38649.1"/>
    </source>
</evidence>
<gene>
    <name evidence="1" type="ORF">S06H3_38696</name>
</gene>